<sequence>MAGKLAVVVVSVGYHLAPMHRLPAASDDSVVALNWIKSADDVWLRRFDDVSKCFLMGTCAGGNISYHAGLRASNAVDDFVPLKIGGLILHHPLFGGVQKAASELTI</sequence>
<dbReference type="EMBL" id="BTGU01000036">
    <property type="protein sequence ID" value="GMN51218.1"/>
    <property type="molecule type" value="Genomic_DNA"/>
</dbReference>
<dbReference type="Pfam" id="PF07859">
    <property type="entry name" value="Abhydrolase_3"/>
    <property type="match status" value="1"/>
</dbReference>
<keyword evidence="4" id="KW-1185">Reference proteome</keyword>
<evidence type="ECO:0000313" key="3">
    <source>
        <dbReference type="EMBL" id="GMN51218.1"/>
    </source>
</evidence>
<dbReference type="GO" id="GO:0016787">
    <property type="term" value="F:hydrolase activity"/>
    <property type="evidence" value="ECO:0007669"/>
    <property type="project" value="InterPro"/>
</dbReference>
<reference evidence="3" key="1">
    <citation type="submission" date="2023-07" db="EMBL/GenBank/DDBJ databases">
        <title>draft genome sequence of fig (Ficus carica).</title>
        <authorList>
            <person name="Takahashi T."/>
            <person name="Nishimura K."/>
        </authorList>
    </citation>
    <scope>NUCLEOTIDE SEQUENCE</scope>
</reference>
<comment type="caution">
    <text evidence="3">The sequence shown here is derived from an EMBL/GenBank/DDBJ whole genome shotgun (WGS) entry which is preliminary data.</text>
</comment>
<protein>
    <recommendedName>
        <fullName evidence="2">Alpha/beta hydrolase fold-3 domain-containing protein</fullName>
    </recommendedName>
</protein>
<dbReference type="InterPro" id="IPR013094">
    <property type="entry name" value="AB_hydrolase_3"/>
</dbReference>
<dbReference type="PANTHER" id="PTHR23024:SF546">
    <property type="entry name" value="CARBOXYLESTERASE 120-RELATED"/>
    <property type="match status" value="1"/>
</dbReference>
<comment type="similarity">
    <text evidence="1">Belongs to the 'GDXG' lipolytic enzyme family.</text>
</comment>
<evidence type="ECO:0000313" key="4">
    <source>
        <dbReference type="Proteomes" id="UP001187192"/>
    </source>
</evidence>
<name>A0AA88D9S3_FICCA</name>
<proteinExistence type="inferred from homology"/>
<dbReference type="AlphaFoldDB" id="A0AA88D9S3"/>
<feature type="domain" description="Alpha/beta hydrolase fold-3" evidence="2">
    <location>
        <begin position="1"/>
        <end position="96"/>
    </location>
</feature>
<dbReference type="Gene3D" id="3.40.50.1820">
    <property type="entry name" value="alpha/beta hydrolase"/>
    <property type="match status" value="1"/>
</dbReference>
<organism evidence="3 4">
    <name type="scientific">Ficus carica</name>
    <name type="common">Common fig</name>
    <dbReference type="NCBI Taxonomy" id="3494"/>
    <lineage>
        <taxon>Eukaryota</taxon>
        <taxon>Viridiplantae</taxon>
        <taxon>Streptophyta</taxon>
        <taxon>Embryophyta</taxon>
        <taxon>Tracheophyta</taxon>
        <taxon>Spermatophyta</taxon>
        <taxon>Magnoliopsida</taxon>
        <taxon>eudicotyledons</taxon>
        <taxon>Gunneridae</taxon>
        <taxon>Pentapetalae</taxon>
        <taxon>rosids</taxon>
        <taxon>fabids</taxon>
        <taxon>Rosales</taxon>
        <taxon>Moraceae</taxon>
        <taxon>Ficeae</taxon>
        <taxon>Ficus</taxon>
    </lineage>
</organism>
<gene>
    <name evidence="3" type="ORF">TIFTF001_020372</name>
</gene>
<dbReference type="InterPro" id="IPR050466">
    <property type="entry name" value="Carboxylest/Gibb_receptor"/>
</dbReference>
<dbReference type="SUPFAM" id="SSF53474">
    <property type="entry name" value="alpha/beta-Hydrolases"/>
    <property type="match status" value="1"/>
</dbReference>
<accession>A0AA88D9S3</accession>
<dbReference type="PANTHER" id="PTHR23024">
    <property type="entry name" value="ARYLACETAMIDE DEACETYLASE"/>
    <property type="match status" value="1"/>
</dbReference>
<dbReference type="InterPro" id="IPR029058">
    <property type="entry name" value="AB_hydrolase_fold"/>
</dbReference>
<evidence type="ECO:0000256" key="1">
    <source>
        <dbReference type="ARBA" id="ARBA00010515"/>
    </source>
</evidence>
<dbReference type="Proteomes" id="UP001187192">
    <property type="component" value="Unassembled WGS sequence"/>
</dbReference>
<evidence type="ECO:0000259" key="2">
    <source>
        <dbReference type="Pfam" id="PF07859"/>
    </source>
</evidence>